<reference evidence="4 5" key="1">
    <citation type="journal article" date="2016" name="Genome Biol. Evol.">
        <title>Draft genome sequence of an aflatoxigenic Aspergillus species, A. bombycis.</title>
        <authorList>
            <person name="Moore G.G."/>
            <person name="Mack B.M."/>
            <person name="Beltz S.B."/>
            <person name="Gilbert M.K."/>
        </authorList>
    </citation>
    <scope>NUCLEOTIDE SEQUENCE [LARGE SCALE GENOMIC DNA]</scope>
    <source>
        <strain evidence="5">NRRL 26010</strain>
    </source>
</reference>
<protein>
    <recommendedName>
        <fullName evidence="6">Tat pathway signal sequence</fullName>
    </recommendedName>
</protein>
<dbReference type="STRING" id="109264.A0A1F7ZPY1"/>
<comment type="pathway">
    <text evidence="1">Mycotoxin biosynthesis.</text>
</comment>
<evidence type="ECO:0000313" key="5">
    <source>
        <dbReference type="Proteomes" id="UP000179179"/>
    </source>
</evidence>
<accession>A0A1F7ZPY1</accession>
<proteinExistence type="inferred from homology"/>
<organism evidence="4 5">
    <name type="scientific">Aspergillus bombycis</name>
    <dbReference type="NCBI Taxonomy" id="109264"/>
    <lineage>
        <taxon>Eukaryota</taxon>
        <taxon>Fungi</taxon>
        <taxon>Dikarya</taxon>
        <taxon>Ascomycota</taxon>
        <taxon>Pezizomycotina</taxon>
        <taxon>Eurotiomycetes</taxon>
        <taxon>Eurotiomycetidae</taxon>
        <taxon>Eurotiales</taxon>
        <taxon>Aspergillaceae</taxon>
        <taxon>Aspergillus</taxon>
    </lineage>
</organism>
<dbReference type="EMBL" id="LYCR01000119">
    <property type="protein sequence ID" value="OGM41168.1"/>
    <property type="molecule type" value="Genomic_DNA"/>
</dbReference>
<name>A0A1F7ZPY1_9EURO</name>
<comment type="similarity">
    <text evidence="2">Belongs to the ustYa family.</text>
</comment>
<evidence type="ECO:0008006" key="6">
    <source>
        <dbReference type="Google" id="ProtNLM"/>
    </source>
</evidence>
<dbReference type="InterPro" id="IPR021765">
    <property type="entry name" value="UstYa-like"/>
</dbReference>
<evidence type="ECO:0000256" key="2">
    <source>
        <dbReference type="ARBA" id="ARBA00035112"/>
    </source>
</evidence>
<dbReference type="PANTHER" id="PTHR33365">
    <property type="entry name" value="YALI0B05434P"/>
    <property type="match status" value="1"/>
</dbReference>
<evidence type="ECO:0000256" key="1">
    <source>
        <dbReference type="ARBA" id="ARBA00004685"/>
    </source>
</evidence>
<dbReference type="OrthoDB" id="3687641at2759"/>
<evidence type="ECO:0000313" key="4">
    <source>
        <dbReference type="EMBL" id="OGM41168.1"/>
    </source>
</evidence>
<dbReference type="PANTHER" id="PTHR33365:SF4">
    <property type="entry name" value="CYCLOCHLOROTINE BIOSYNTHESIS PROTEIN O"/>
    <property type="match status" value="1"/>
</dbReference>
<dbReference type="RefSeq" id="XP_022384885.1">
    <property type="nucleotide sequence ID" value="XM_022536975.1"/>
</dbReference>
<keyword evidence="5" id="KW-1185">Reference proteome</keyword>
<dbReference type="GeneID" id="34453237"/>
<feature type="region of interest" description="Disordered" evidence="3">
    <location>
        <begin position="1"/>
        <end position="27"/>
    </location>
</feature>
<dbReference type="AlphaFoldDB" id="A0A1F7ZPY1"/>
<comment type="caution">
    <text evidence="4">The sequence shown here is derived from an EMBL/GenBank/DDBJ whole genome shotgun (WGS) entry which is preliminary data.</text>
</comment>
<dbReference type="GO" id="GO:0043386">
    <property type="term" value="P:mycotoxin biosynthetic process"/>
    <property type="evidence" value="ECO:0007669"/>
    <property type="project" value="InterPro"/>
</dbReference>
<dbReference type="Proteomes" id="UP000179179">
    <property type="component" value="Unassembled WGS sequence"/>
</dbReference>
<gene>
    <name evidence="4" type="ORF">ABOM_009847</name>
</gene>
<sequence length="278" mass="32113">MSATTSIGKEDERQPLSNESDYFDPEEPPSSVQRWKCIAYSLAILSVVQFLYTISPKHIPTTNTYETGFSTDFDDVKPHIRLEERRFSSAIRATENGTLYRVDDPREKRYTGNYPPEEINASWEELIGERYFLFEQYEIEQMNQDTSESELEPLKKMTKSVVVPQDGVYGGVDVMHSLHCLDILRRRIRPGGPMGHYHSLPGEIEEMHVDHCIDQLRQTIMCSGDLTPVTLKPVVQTREGRRYLTLLGETERTHTCRDFETVQQWVRSRGKKAAVQHV</sequence>
<evidence type="ECO:0000256" key="3">
    <source>
        <dbReference type="SAM" id="MobiDB-lite"/>
    </source>
</evidence>
<dbReference type="Pfam" id="PF11807">
    <property type="entry name" value="UstYa"/>
    <property type="match status" value="1"/>
</dbReference>